<evidence type="ECO:0000256" key="3">
    <source>
        <dbReference type="ARBA" id="ARBA00022989"/>
    </source>
</evidence>
<protein>
    <submittedName>
        <fullName evidence="8">LapA family protein</fullName>
    </submittedName>
</protein>
<evidence type="ECO:0000259" key="7">
    <source>
        <dbReference type="Pfam" id="PF06305"/>
    </source>
</evidence>
<dbReference type="InterPro" id="IPR036259">
    <property type="entry name" value="MFS_trans_sf"/>
</dbReference>
<reference evidence="8" key="2">
    <citation type="journal article" date="2022" name="Front. Microbiol.">
        <title>New perspectives on an old grouping: The genomic and phenotypic variability of Oxalobacter formigenes and the implications for calcium oxalate stone prevention.</title>
        <authorList>
            <person name="Chmiel J.A."/>
            <person name="Carr C."/>
            <person name="Stuivenberg G.A."/>
            <person name="Venema R."/>
            <person name="Chanyi R.M."/>
            <person name="Al K.F."/>
            <person name="Giguere D."/>
            <person name="Say H."/>
            <person name="Akouris P.P."/>
            <person name="Dominguez Romero S.A."/>
            <person name="Kwong A."/>
            <person name="Tai V."/>
            <person name="Koval S.F."/>
            <person name="Razvi H."/>
            <person name="Bjazevic J."/>
            <person name="Burton J.P."/>
        </authorList>
    </citation>
    <scope>NUCLEOTIDE SEQUENCE</scope>
    <source>
        <strain evidence="8">OxK</strain>
    </source>
</reference>
<evidence type="ECO:0000313" key="10">
    <source>
        <dbReference type="Proteomes" id="UP001164794"/>
    </source>
</evidence>
<evidence type="ECO:0000256" key="1">
    <source>
        <dbReference type="ARBA" id="ARBA00022475"/>
    </source>
</evidence>
<keyword evidence="4 6" id="KW-0472">Membrane</keyword>
<feature type="domain" description="Lipopolysaccharide assembly protein A" evidence="7">
    <location>
        <begin position="22"/>
        <end position="84"/>
    </location>
</feature>
<organism evidence="8">
    <name type="scientific">Oxalobacter aliiformigenes</name>
    <dbReference type="NCBI Taxonomy" id="2946593"/>
    <lineage>
        <taxon>Bacteria</taxon>
        <taxon>Pseudomonadati</taxon>
        <taxon>Pseudomonadota</taxon>
        <taxon>Betaproteobacteria</taxon>
        <taxon>Burkholderiales</taxon>
        <taxon>Oxalobacteraceae</taxon>
        <taxon>Oxalobacter</taxon>
    </lineage>
</organism>
<gene>
    <name evidence="9" type="ORF">NB645_01250</name>
    <name evidence="8" type="ORF">NB646_02360</name>
</gene>
<dbReference type="RefSeq" id="WP_269264880.1">
    <property type="nucleotide sequence ID" value="NZ_CP098248.1"/>
</dbReference>
<accession>A0A9E9LFQ5</accession>
<name>A0A9E9LFQ5_9BURK</name>
<dbReference type="Proteomes" id="UP001164819">
    <property type="component" value="Chromosome"/>
</dbReference>
<dbReference type="Pfam" id="PF06305">
    <property type="entry name" value="LapA_dom"/>
    <property type="match status" value="1"/>
</dbReference>
<evidence type="ECO:0000313" key="8">
    <source>
        <dbReference type="EMBL" id="WAV91622.1"/>
    </source>
</evidence>
<evidence type="ECO:0000313" key="9">
    <source>
        <dbReference type="EMBL" id="WAV97407.1"/>
    </source>
</evidence>
<keyword evidence="1" id="KW-1003">Cell membrane</keyword>
<feature type="compositionally biased region" description="Basic and acidic residues" evidence="5">
    <location>
        <begin position="82"/>
        <end position="91"/>
    </location>
</feature>
<feature type="region of interest" description="Disordered" evidence="5">
    <location>
        <begin position="82"/>
        <end position="106"/>
    </location>
</feature>
<sequence length="106" mass="12267">MKWLSRIITLVLFIFFFVLALKNTQETALYFFWGYELRGPLVLIVLCFFVAGAFLGLMTMIPVVFRRQRELAKQRKRITELEQAQETHVKTNETSSASTVSGTKTE</sequence>
<dbReference type="InterPro" id="IPR010445">
    <property type="entry name" value="LapA_dom"/>
</dbReference>
<evidence type="ECO:0000256" key="6">
    <source>
        <dbReference type="SAM" id="Phobius"/>
    </source>
</evidence>
<feature type="compositionally biased region" description="Polar residues" evidence="5">
    <location>
        <begin position="92"/>
        <end position="106"/>
    </location>
</feature>
<dbReference type="AlphaFoldDB" id="A0A9E9LFQ5"/>
<keyword evidence="3 6" id="KW-1133">Transmembrane helix</keyword>
<evidence type="ECO:0000256" key="4">
    <source>
        <dbReference type="ARBA" id="ARBA00023136"/>
    </source>
</evidence>
<keyword evidence="2 6" id="KW-0812">Transmembrane</keyword>
<evidence type="ECO:0000256" key="2">
    <source>
        <dbReference type="ARBA" id="ARBA00022692"/>
    </source>
</evidence>
<proteinExistence type="predicted"/>
<keyword evidence="10" id="KW-1185">Reference proteome</keyword>
<evidence type="ECO:0000256" key="5">
    <source>
        <dbReference type="SAM" id="MobiDB-lite"/>
    </source>
</evidence>
<dbReference type="Gene3D" id="1.20.1250.20">
    <property type="entry name" value="MFS general substrate transporter like domains"/>
    <property type="match status" value="1"/>
</dbReference>
<dbReference type="Proteomes" id="UP001164794">
    <property type="component" value="Chromosome"/>
</dbReference>
<reference evidence="9" key="1">
    <citation type="journal article" date="2022" name="Front. Microbiol.">
        <title>New perspectives on an old grouping: The genomic and phenotypic variability of Oxalobacter formigenes and the implications for calcium oxalate stone prevention.</title>
        <authorList>
            <person name="Chmiel J.A."/>
            <person name="Carr C."/>
            <person name="Stuivenberg G.A."/>
            <person name="Venema R."/>
            <person name="Chanyi R.M."/>
            <person name="Al K.F."/>
            <person name="Giguere D."/>
            <person name="Say H."/>
            <person name="Akouris P.P."/>
            <person name="Dominguez Romero S.A."/>
            <person name="Kwong A."/>
            <person name="Tai V."/>
            <person name="Koval S.F."/>
            <person name="Razvi H."/>
            <person name="Bjazevic J."/>
            <person name="Burton J.P."/>
        </authorList>
    </citation>
    <scope>NUCLEOTIDE SEQUENCE</scope>
    <source>
        <strain evidence="9">HOxNP-1</strain>
    </source>
</reference>
<dbReference type="EMBL" id="CP098251">
    <property type="protein sequence ID" value="WAV91622.1"/>
    <property type="molecule type" value="Genomic_DNA"/>
</dbReference>
<feature type="transmembrane region" description="Helical" evidence="6">
    <location>
        <begin position="40"/>
        <end position="65"/>
    </location>
</feature>
<dbReference type="GO" id="GO:0005886">
    <property type="term" value="C:plasma membrane"/>
    <property type="evidence" value="ECO:0007669"/>
    <property type="project" value="InterPro"/>
</dbReference>
<dbReference type="EMBL" id="CP098248">
    <property type="protein sequence ID" value="WAV97407.1"/>
    <property type="molecule type" value="Genomic_DNA"/>
</dbReference>